<evidence type="ECO:0000313" key="10">
    <source>
        <dbReference type="Proteomes" id="UP000615687"/>
    </source>
</evidence>
<evidence type="ECO:0000256" key="2">
    <source>
        <dbReference type="ARBA" id="ARBA00010270"/>
    </source>
</evidence>
<keyword evidence="4" id="KW-1003">Cell membrane</keyword>
<dbReference type="Proteomes" id="UP000615687">
    <property type="component" value="Unassembled WGS sequence"/>
</dbReference>
<keyword evidence="10" id="KW-1185">Reference proteome</keyword>
<dbReference type="InterPro" id="IPR012413">
    <property type="entry name" value="BA14K"/>
</dbReference>
<feature type="chain" id="PRO_5047013562" description="Lectin-like protein BA14k" evidence="8">
    <location>
        <begin position="27"/>
        <end position="136"/>
    </location>
</feature>
<feature type="signal peptide" evidence="8">
    <location>
        <begin position="1"/>
        <end position="26"/>
    </location>
</feature>
<comment type="caution">
    <text evidence="9">The sequence shown here is derived from an EMBL/GenBank/DDBJ whole genome shotgun (WGS) entry which is preliminary data.</text>
</comment>
<feature type="compositionally biased region" description="Pro residues" evidence="7">
    <location>
        <begin position="55"/>
        <end position="90"/>
    </location>
</feature>
<dbReference type="Pfam" id="PF07886">
    <property type="entry name" value="BA14K"/>
    <property type="match status" value="1"/>
</dbReference>
<keyword evidence="4" id="KW-0472">Membrane</keyword>
<proteinExistence type="inferred from homology"/>
<feature type="region of interest" description="Disordered" evidence="7">
    <location>
        <begin position="53"/>
        <end position="96"/>
    </location>
</feature>
<comment type="function">
    <text evidence="6">Has immunoglobulin-binding and hemagglutination properties, and can bind to mannose. Essential for virulence. May be involved in LPS biosynthesis or polysaccharide transport.</text>
</comment>
<accession>A0ABR9C9E3</accession>
<dbReference type="EMBL" id="JACYXJ010000003">
    <property type="protein sequence ID" value="MBD8876522.1"/>
    <property type="molecule type" value="Genomic_DNA"/>
</dbReference>
<sequence length="136" mass="15317">MSFKRAILALFTLAGMTMAFSASVSAAPATSALAATAPGVSSQFERALLLAQYRRPPPPPGGYRRPPPPGYYRPPPPPRYRRPPPPPGYYRPPAVRGLPRAHYDWCVRKYRSYRPADNTFQPYQGRRRPCRSPFWG</sequence>
<keyword evidence="8" id="KW-0732">Signal</keyword>
<evidence type="ECO:0000256" key="8">
    <source>
        <dbReference type="SAM" id="SignalP"/>
    </source>
</evidence>
<evidence type="ECO:0000256" key="7">
    <source>
        <dbReference type="SAM" id="MobiDB-lite"/>
    </source>
</evidence>
<name>A0ABR9C9E3_9HYPH</name>
<comment type="subcellular location">
    <subcellularLocation>
        <location evidence="1">Membrane</location>
        <topology evidence="1">Single-pass membrane protein</topology>
    </subcellularLocation>
</comment>
<evidence type="ECO:0000256" key="6">
    <source>
        <dbReference type="ARBA" id="ARBA00025321"/>
    </source>
</evidence>
<gene>
    <name evidence="9" type="ORF">IG617_09515</name>
</gene>
<feature type="region of interest" description="Disordered" evidence="7">
    <location>
        <begin position="117"/>
        <end position="136"/>
    </location>
</feature>
<evidence type="ECO:0000313" key="9">
    <source>
        <dbReference type="EMBL" id="MBD8876522.1"/>
    </source>
</evidence>
<organism evidence="9 10">
    <name type="scientific">Roseibium polysiphoniae</name>
    <dbReference type="NCBI Taxonomy" id="2571221"/>
    <lineage>
        <taxon>Bacteria</taxon>
        <taxon>Pseudomonadati</taxon>
        <taxon>Pseudomonadota</taxon>
        <taxon>Alphaproteobacteria</taxon>
        <taxon>Hyphomicrobiales</taxon>
        <taxon>Stappiaceae</taxon>
        <taxon>Roseibium</taxon>
    </lineage>
</organism>
<evidence type="ECO:0000256" key="3">
    <source>
        <dbReference type="ARBA" id="ARBA00020552"/>
    </source>
</evidence>
<reference evidence="9 10" key="1">
    <citation type="submission" date="2020-09" db="EMBL/GenBank/DDBJ databases">
        <title>The genome sequence of type strain Labrenzia polysiphoniae KACC 19711.</title>
        <authorList>
            <person name="Liu Y."/>
        </authorList>
    </citation>
    <scope>NUCLEOTIDE SEQUENCE [LARGE SCALE GENOMIC DNA]</scope>
    <source>
        <strain evidence="9 10">KACC 19711</strain>
    </source>
</reference>
<protein>
    <recommendedName>
        <fullName evidence="3">Lectin-like protein BA14k</fullName>
    </recommendedName>
</protein>
<keyword evidence="5" id="KW-0430">Lectin</keyword>
<comment type="similarity">
    <text evidence="2">Belongs to the BA14k family.</text>
</comment>
<evidence type="ECO:0000256" key="4">
    <source>
        <dbReference type="ARBA" id="ARBA00022475"/>
    </source>
</evidence>
<evidence type="ECO:0000256" key="1">
    <source>
        <dbReference type="ARBA" id="ARBA00004167"/>
    </source>
</evidence>
<dbReference type="RefSeq" id="WP_192108973.1">
    <property type="nucleotide sequence ID" value="NZ_JACYXJ010000003.1"/>
</dbReference>
<evidence type="ECO:0000256" key="5">
    <source>
        <dbReference type="ARBA" id="ARBA00022734"/>
    </source>
</evidence>